<organism evidence="2 3">
    <name type="scientific">Cystoisospora suis</name>
    <dbReference type="NCBI Taxonomy" id="483139"/>
    <lineage>
        <taxon>Eukaryota</taxon>
        <taxon>Sar</taxon>
        <taxon>Alveolata</taxon>
        <taxon>Apicomplexa</taxon>
        <taxon>Conoidasida</taxon>
        <taxon>Coccidia</taxon>
        <taxon>Eucoccidiorida</taxon>
        <taxon>Eimeriorina</taxon>
        <taxon>Sarcocystidae</taxon>
        <taxon>Cystoisospora</taxon>
    </lineage>
</organism>
<sequence>EADLADSDDGEAATPSKKKTKRDLKRSYQEDGRNRNLSSHLSEKKDTQKKIPSSTYQSGGYLHGSEENESDQGRRSEGDGGGTSSSCVNTPVSSSTSSKKKLSHTSSFSLGGLGAGLKKTTTAGTGRGGEEIGKTTAGKSKEEKTAEGLVKRREPLSLLERLKLSAAASSQSRGSSSSGRGSGLLSLSSSGEGAKKQLTLEEIFATRISSTSIRPSSGEGTSHTDSHPLKSSDNSGRDRSASASSIGGVSSGSSLLLAQRKEDEKEG</sequence>
<dbReference type="VEuPathDB" id="ToxoDB:CSUI_011476"/>
<evidence type="ECO:0000313" key="3">
    <source>
        <dbReference type="Proteomes" id="UP000221165"/>
    </source>
</evidence>
<feature type="compositionally biased region" description="Low complexity" evidence="1">
    <location>
        <begin position="241"/>
        <end position="258"/>
    </location>
</feature>
<proteinExistence type="predicted"/>
<accession>A0A2C6KE71</accession>
<feature type="compositionally biased region" description="Acidic residues" evidence="1">
    <location>
        <begin position="1"/>
        <end position="11"/>
    </location>
</feature>
<dbReference type="GeneID" id="94434785"/>
<evidence type="ECO:0000313" key="2">
    <source>
        <dbReference type="EMBL" id="PHJ14714.1"/>
    </source>
</evidence>
<feature type="region of interest" description="Disordered" evidence="1">
    <location>
        <begin position="1"/>
        <end position="193"/>
    </location>
</feature>
<feature type="compositionally biased region" description="Low complexity" evidence="1">
    <location>
        <begin position="164"/>
        <end position="192"/>
    </location>
</feature>
<feature type="non-terminal residue" evidence="2">
    <location>
        <position position="1"/>
    </location>
</feature>
<keyword evidence="3" id="KW-1185">Reference proteome</keyword>
<feature type="non-terminal residue" evidence="2">
    <location>
        <position position="267"/>
    </location>
</feature>
<dbReference type="EMBL" id="MIGC01012117">
    <property type="protein sequence ID" value="PHJ14714.1"/>
    <property type="molecule type" value="Genomic_DNA"/>
</dbReference>
<feature type="compositionally biased region" description="Basic and acidic residues" evidence="1">
    <location>
        <begin position="128"/>
        <end position="163"/>
    </location>
</feature>
<name>A0A2C6KE71_9APIC</name>
<protein>
    <submittedName>
        <fullName evidence="2">Uncharacterized protein</fullName>
    </submittedName>
</protein>
<reference evidence="2 3" key="1">
    <citation type="journal article" date="2017" name="Int. J. Parasitol.">
        <title>The genome of the protozoan parasite Cystoisospora suis and a reverse vaccinology approach to identify vaccine candidates.</title>
        <authorList>
            <person name="Palmieri N."/>
            <person name="Shrestha A."/>
            <person name="Ruttkowski B."/>
            <person name="Beck T."/>
            <person name="Vogl C."/>
            <person name="Tomley F."/>
            <person name="Blake D.P."/>
            <person name="Joachim A."/>
        </authorList>
    </citation>
    <scope>NUCLEOTIDE SEQUENCE [LARGE SCALE GENOMIC DNA]</scope>
    <source>
        <strain evidence="2 3">Wien I</strain>
    </source>
</reference>
<dbReference type="AlphaFoldDB" id="A0A2C6KE71"/>
<feature type="compositionally biased region" description="Basic and acidic residues" evidence="1">
    <location>
        <begin position="25"/>
        <end position="34"/>
    </location>
</feature>
<feature type="compositionally biased region" description="Low complexity" evidence="1">
    <location>
        <begin position="206"/>
        <end position="217"/>
    </location>
</feature>
<gene>
    <name evidence="2" type="ORF">CSUI_011476</name>
</gene>
<feature type="compositionally biased region" description="Low complexity" evidence="1">
    <location>
        <begin position="84"/>
        <end position="97"/>
    </location>
</feature>
<feature type="compositionally biased region" description="Basic and acidic residues" evidence="1">
    <location>
        <begin position="222"/>
        <end position="240"/>
    </location>
</feature>
<evidence type="ECO:0000256" key="1">
    <source>
        <dbReference type="SAM" id="MobiDB-lite"/>
    </source>
</evidence>
<dbReference type="Proteomes" id="UP000221165">
    <property type="component" value="Unassembled WGS sequence"/>
</dbReference>
<comment type="caution">
    <text evidence="2">The sequence shown here is derived from an EMBL/GenBank/DDBJ whole genome shotgun (WGS) entry which is preliminary data.</text>
</comment>
<dbReference type="RefSeq" id="XP_067916450.1">
    <property type="nucleotide sequence ID" value="XM_068071574.1"/>
</dbReference>
<feature type="compositionally biased region" description="Low complexity" evidence="1">
    <location>
        <begin position="104"/>
        <end position="124"/>
    </location>
</feature>
<feature type="region of interest" description="Disordered" evidence="1">
    <location>
        <begin position="206"/>
        <end position="267"/>
    </location>
</feature>